<dbReference type="Gene3D" id="1.10.10.10">
    <property type="entry name" value="Winged helix-like DNA-binding domain superfamily/Winged helix DNA-binding domain"/>
    <property type="match status" value="1"/>
</dbReference>
<evidence type="ECO:0000259" key="5">
    <source>
        <dbReference type="PROSITE" id="PS51063"/>
    </source>
</evidence>
<dbReference type="EMBL" id="BMGD01000005">
    <property type="protein sequence ID" value="GGB72354.1"/>
    <property type="molecule type" value="Genomic_DNA"/>
</dbReference>
<evidence type="ECO:0000256" key="2">
    <source>
        <dbReference type="ARBA" id="ARBA00023125"/>
    </source>
</evidence>
<proteinExistence type="predicted"/>
<feature type="domain" description="HTH crp-type" evidence="5">
    <location>
        <begin position="145"/>
        <end position="219"/>
    </location>
</feature>
<organism evidence="6 7">
    <name type="scientific">Blastomonas aquatica</name>
    <dbReference type="NCBI Taxonomy" id="1510276"/>
    <lineage>
        <taxon>Bacteria</taxon>
        <taxon>Pseudomonadati</taxon>
        <taxon>Pseudomonadota</taxon>
        <taxon>Alphaproteobacteria</taxon>
        <taxon>Sphingomonadales</taxon>
        <taxon>Sphingomonadaceae</taxon>
        <taxon>Blastomonas</taxon>
    </lineage>
</organism>
<dbReference type="PROSITE" id="PS50042">
    <property type="entry name" value="CNMP_BINDING_3"/>
    <property type="match status" value="1"/>
</dbReference>
<feature type="domain" description="Cyclic nucleotide-binding" evidence="4">
    <location>
        <begin position="11"/>
        <end position="114"/>
    </location>
</feature>
<dbReference type="InterPro" id="IPR018490">
    <property type="entry name" value="cNMP-bd_dom_sf"/>
</dbReference>
<dbReference type="Proteomes" id="UP000614261">
    <property type="component" value="Unassembled WGS sequence"/>
</dbReference>
<keyword evidence="2" id="KW-0238">DNA-binding</keyword>
<dbReference type="InterPro" id="IPR012318">
    <property type="entry name" value="HTH_CRP"/>
</dbReference>
<keyword evidence="3" id="KW-0804">Transcription</keyword>
<dbReference type="InterPro" id="IPR036388">
    <property type="entry name" value="WH-like_DNA-bd_sf"/>
</dbReference>
<gene>
    <name evidence="6" type="ORF">GCM10010833_29450</name>
</gene>
<dbReference type="SUPFAM" id="SSF51206">
    <property type="entry name" value="cAMP-binding domain-like"/>
    <property type="match status" value="1"/>
</dbReference>
<evidence type="ECO:0000256" key="3">
    <source>
        <dbReference type="ARBA" id="ARBA00023163"/>
    </source>
</evidence>
<dbReference type="Pfam" id="PF00027">
    <property type="entry name" value="cNMP_binding"/>
    <property type="match status" value="1"/>
</dbReference>
<protein>
    <submittedName>
        <fullName evidence="6">Crp/Fnr family transcriptional regulator</fullName>
    </submittedName>
</protein>
<dbReference type="SUPFAM" id="SSF46785">
    <property type="entry name" value="Winged helix' DNA-binding domain"/>
    <property type="match status" value="1"/>
</dbReference>
<name>A0ABQ1JLV0_9SPHN</name>
<dbReference type="CDD" id="cd00038">
    <property type="entry name" value="CAP_ED"/>
    <property type="match status" value="1"/>
</dbReference>
<reference evidence="7" key="1">
    <citation type="journal article" date="2019" name="Int. J. Syst. Evol. Microbiol.">
        <title>The Global Catalogue of Microorganisms (GCM) 10K type strain sequencing project: providing services to taxonomists for standard genome sequencing and annotation.</title>
        <authorList>
            <consortium name="The Broad Institute Genomics Platform"/>
            <consortium name="The Broad Institute Genome Sequencing Center for Infectious Disease"/>
            <person name="Wu L."/>
            <person name="Ma J."/>
        </authorList>
    </citation>
    <scope>NUCLEOTIDE SEQUENCE [LARGE SCALE GENOMIC DNA]</scope>
    <source>
        <strain evidence="7">CGMCC 1.12851</strain>
    </source>
</reference>
<dbReference type="Pfam" id="PF13545">
    <property type="entry name" value="HTH_Crp_2"/>
    <property type="match status" value="1"/>
</dbReference>
<dbReference type="RefSeq" id="WP_229737065.1">
    <property type="nucleotide sequence ID" value="NZ_BMGD01000005.1"/>
</dbReference>
<dbReference type="InterPro" id="IPR000595">
    <property type="entry name" value="cNMP-bd_dom"/>
</dbReference>
<evidence type="ECO:0000256" key="1">
    <source>
        <dbReference type="ARBA" id="ARBA00023015"/>
    </source>
</evidence>
<evidence type="ECO:0000313" key="6">
    <source>
        <dbReference type="EMBL" id="GGB72354.1"/>
    </source>
</evidence>
<comment type="caution">
    <text evidence="6">The sequence shown here is derived from an EMBL/GenBank/DDBJ whole genome shotgun (WGS) entry which is preliminary data.</text>
</comment>
<keyword evidence="7" id="KW-1185">Reference proteome</keyword>
<dbReference type="Gene3D" id="2.60.120.10">
    <property type="entry name" value="Jelly Rolls"/>
    <property type="match status" value="1"/>
</dbReference>
<dbReference type="PROSITE" id="PS51063">
    <property type="entry name" value="HTH_CRP_2"/>
    <property type="match status" value="1"/>
</dbReference>
<dbReference type="InterPro" id="IPR014710">
    <property type="entry name" value="RmlC-like_jellyroll"/>
</dbReference>
<dbReference type="InterPro" id="IPR036390">
    <property type="entry name" value="WH_DNA-bd_sf"/>
</dbReference>
<evidence type="ECO:0000259" key="4">
    <source>
        <dbReference type="PROSITE" id="PS50042"/>
    </source>
</evidence>
<evidence type="ECO:0000313" key="7">
    <source>
        <dbReference type="Proteomes" id="UP000614261"/>
    </source>
</evidence>
<accession>A0ABQ1JLV0</accession>
<keyword evidence="1" id="KW-0805">Transcription regulation</keyword>
<sequence>MSNAFTDRLSGYAPLSDADVALLADACRNVRDVPAGHHMIREGDSPDPVFVMLDGWACGYKMLPDGGRQILAFMLPGDFCDIHIAVLKEMDHSIVTITPAKVATLPRKQMEALVEAKSNITHAFWWSQLVDQGVLRAWIVSMGRRTAEERIAHLMCELYIRMRNIGLATHDQCELPLTQLVLADAVGLTPVHVNRVLKGLRLNKVMELSSGALKIIDPVRLAEIAGFDGNYLHSRLIKVA</sequence>